<proteinExistence type="predicted"/>
<evidence type="ECO:0000313" key="1">
    <source>
        <dbReference type="EMBL" id="SPF31605.1"/>
    </source>
</evidence>
<dbReference type="AlphaFoldDB" id="A0A2U3JW09"/>
<evidence type="ECO:0000313" key="2">
    <source>
        <dbReference type="Proteomes" id="UP000238701"/>
    </source>
</evidence>
<evidence type="ECO:0008006" key="3">
    <source>
        <dbReference type="Google" id="ProtNLM"/>
    </source>
</evidence>
<name>A0A2U3JW09_9BACT</name>
<accession>A0A2U3JW09</accession>
<sequence>MADKHATSFVESLDGNQRNALRVILSYDKGCRDLRTALNLAKVTPLMKMSERPGLQSLAAQ</sequence>
<organism evidence="1 2">
    <name type="scientific">Candidatus Sulfotelmatobacter kueseliae</name>
    <dbReference type="NCBI Taxonomy" id="2042962"/>
    <lineage>
        <taxon>Bacteria</taxon>
        <taxon>Pseudomonadati</taxon>
        <taxon>Acidobacteriota</taxon>
        <taxon>Terriglobia</taxon>
        <taxon>Terriglobales</taxon>
        <taxon>Candidatus Korobacteraceae</taxon>
        <taxon>Candidatus Sulfotelmatobacter</taxon>
    </lineage>
</organism>
<reference evidence="2" key="1">
    <citation type="submission" date="2018-02" db="EMBL/GenBank/DDBJ databases">
        <authorList>
            <person name="Hausmann B."/>
        </authorList>
    </citation>
    <scope>NUCLEOTIDE SEQUENCE [LARGE SCALE GENOMIC DNA]</scope>
    <source>
        <strain evidence="2">Peat soil MAG SbA1</strain>
    </source>
</reference>
<dbReference type="Proteomes" id="UP000238701">
    <property type="component" value="Unassembled WGS sequence"/>
</dbReference>
<protein>
    <recommendedName>
        <fullName evidence="3">Transposase</fullName>
    </recommendedName>
</protein>
<gene>
    <name evidence="1" type="ORF">SBA1_100061</name>
</gene>
<dbReference type="EMBL" id="OMOD01000002">
    <property type="protein sequence ID" value="SPF31605.1"/>
    <property type="molecule type" value="Genomic_DNA"/>
</dbReference>